<dbReference type="EMBL" id="LSSL01002554">
    <property type="protein sequence ID" value="OLY81344.1"/>
    <property type="molecule type" value="Genomic_DNA"/>
</dbReference>
<evidence type="ECO:0000313" key="2">
    <source>
        <dbReference type="Proteomes" id="UP000187455"/>
    </source>
</evidence>
<comment type="caution">
    <text evidence="1">The sequence shown here is derived from an EMBL/GenBank/DDBJ whole genome shotgun (WGS) entry which is preliminary data.</text>
</comment>
<proteinExistence type="predicted"/>
<gene>
    <name evidence="1" type="ORF">AYI68_g4553</name>
</gene>
<accession>A0A1R0GWR6</accession>
<organism evidence="1 2">
    <name type="scientific">Smittium mucronatum</name>
    <dbReference type="NCBI Taxonomy" id="133383"/>
    <lineage>
        <taxon>Eukaryota</taxon>
        <taxon>Fungi</taxon>
        <taxon>Fungi incertae sedis</taxon>
        <taxon>Zoopagomycota</taxon>
        <taxon>Kickxellomycotina</taxon>
        <taxon>Harpellomycetes</taxon>
        <taxon>Harpellales</taxon>
        <taxon>Legeriomycetaceae</taxon>
        <taxon>Smittium</taxon>
    </lineage>
</organism>
<keyword evidence="2" id="KW-1185">Reference proteome</keyword>
<dbReference type="AlphaFoldDB" id="A0A1R0GWR6"/>
<sequence length="75" mass="8140">MPTERPPSPDIASSKRVTEVTCSQELSSLICLRCGKRSAPPVFICPSSGVTVLRIAVRYLHCSIENITTPRGILV</sequence>
<evidence type="ECO:0000313" key="1">
    <source>
        <dbReference type="EMBL" id="OLY81344.1"/>
    </source>
</evidence>
<protein>
    <submittedName>
        <fullName evidence="1">Uncharacterized protein</fullName>
    </submittedName>
</protein>
<dbReference type="Proteomes" id="UP000187455">
    <property type="component" value="Unassembled WGS sequence"/>
</dbReference>
<reference evidence="1 2" key="1">
    <citation type="journal article" date="2016" name="Mol. Biol. Evol.">
        <title>Genome-Wide Survey of Gut Fungi (Harpellales) Reveals the First Horizontally Transferred Ubiquitin Gene from a Mosquito Host.</title>
        <authorList>
            <person name="Wang Y."/>
            <person name="White M.M."/>
            <person name="Kvist S."/>
            <person name="Moncalvo J.M."/>
        </authorList>
    </citation>
    <scope>NUCLEOTIDE SEQUENCE [LARGE SCALE GENOMIC DNA]</scope>
    <source>
        <strain evidence="1 2">ALG-7-W6</strain>
    </source>
</reference>
<name>A0A1R0GWR6_9FUNG</name>